<dbReference type="Gene3D" id="3.40.50.1820">
    <property type="entry name" value="alpha/beta hydrolase"/>
    <property type="match status" value="1"/>
</dbReference>
<dbReference type="Pfam" id="PF07859">
    <property type="entry name" value="Abhydrolase_3"/>
    <property type="match status" value="1"/>
</dbReference>
<evidence type="ECO:0000256" key="1">
    <source>
        <dbReference type="ARBA" id="ARBA00010515"/>
    </source>
</evidence>
<keyword evidence="2 4" id="KW-0378">Hydrolase</keyword>
<feature type="domain" description="Alpha/beta hydrolase fold-3" evidence="3">
    <location>
        <begin position="85"/>
        <end position="285"/>
    </location>
</feature>
<dbReference type="GO" id="GO:0016787">
    <property type="term" value="F:hydrolase activity"/>
    <property type="evidence" value="ECO:0007669"/>
    <property type="project" value="UniProtKB-KW"/>
</dbReference>
<dbReference type="PANTHER" id="PTHR48081:SF30">
    <property type="entry name" value="ACETYL-HYDROLASE LIPR-RELATED"/>
    <property type="match status" value="1"/>
</dbReference>
<comment type="similarity">
    <text evidence="1">Belongs to the 'GDXG' lipolytic enzyme family.</text>
</comment>
<reference evidence="4 5" key="1">
    <citation type="submission" date="2022-07" db="EMBL/GenBank/DDBJ databases">
        <authorList>
            <person name="Xamxidin M."/>
            <person name="Wu M."/>
        </authorList>
    </citation>
    <scope>NUCLEOTIDE SEQUENCE [LARGE SCALE GENOMIC DNA]</scope>
    <source>
        <strain evidence="4 5">NBRC 111650</strain>
    </source>
</reference>
<dbReference type="PROSITE" id="PS01173">
    <property type="entry name" value="LIPASE_GDXG_HIS"/>
    <property type="match status" value="1"/>
</dbReference>
<keyword evidence="5" id="KW-1185">Reference proteome</keyword>
<dbReference type="InterPro" id="IPR002168">
    <property type="entry name" value="Lipase_GDXG_HIS_AS"/>
</dbReference>
<dbReference type="EMBL" id="JANIGO010000002">
    <property type="protein sequence ID" value="MCQ8896148.1"/>
    <property type="molecule type" value="Genomic_DNA"/>
</dbReference>
<dbReference type="SUPFAM" id="SSF53474">
    <property type="entry name" value="alpha/beta-Hydrolases"/>
    <property type="match status" value="1"/>
</dbReference>
<dbReference type="InterPro" id="IPR029058">
    <property type="entry name" value="AB_hydrolase_fold"/>
</dbReference>
<evidence type="ECO:0000313" key="4">
    <source>
        <dbReference type="EMBL" id="MCQ8896148.1"/>
    </source>
</evidence>
<organism evidence="4 5">
    <name type="scientific">Limnobacter humi</name>
    <dbReference type="NCBI Taxonomy" id="1778671"/>
    <lineage>
        <taxon>Bacteria</taxon>
        <taxon>Pseudomonadati</taxon>
        <taxon>Pseudomonadota</taxon>
        <taxon>Betaproteobacteria</taxon>
        <taxon>Burkholderiales</taxon>
        <taxon>Burkholderiaceae</taxon>
        <taxon>Limnobacter</taxon>
    </lineage>
</organism>
<accession>A0ABT1WF52</accession>
<evidence type="ECO:0000259" key="3">
    <source>
        <dbReference type="Pfam" id="PF07859"/>
    </source>
</evidence>
<sequence>MNARLNLVMTAVERLSEKLVRGALRVSFKGSTQFPLPLPLLRKTMDAGAFLFWTRSDCSVEHRQLGNVSVALLTPKNGPAHKTLLLMHGGAFFAGSLRTHMAMASELAVRCEAQVVLVDYRLAPEHTYPAATNDGLAVYAALMDQYIDPATTFLVGDSAGGGMVLHMAQQLRDQGVELPAGLILISPFVDLTLSSHSIQTRRRDDPMLSEAPLRRGGDAYRGELDAADPRVSPVFGDLTGLPRMLIQCGSDEILLDDTLLLESRAKAAGVMVHCTIYPRMWHNFQMFNALIGAADKALYEVAEFVRD</sequence>
<evidence type="ECO:0000313" key="5">
    <source>
        <dbReference type="Proteomes" id="UP001204142"/>
    </source>
</evidence>
<protein>
    <submittedName>
        <fullName evidence="4">Alpha/beta hydrolase</fullName>
    </submittedName>
</protein>
<dbReference type="InterPro" id="IPR013094">
    <property type="entry name" value="AB_hydrolase_3"/>
</dbReference>
<proteinExistence type="inferred from homology"/>
<dbReference type="InterPro" id="IPR050300">
    <property type="entry name" value="GDXG_lipolytic_enzyme"/>
</dbReference>
<name>A0ABT1WF52_9BURK</name>
<dbReference type="RefSeq" id="WP_256763907.1">
    <property type="nucleotide sequence ID" value="NZ_JANIGO010000002.1"/>
</dbReference>
<evidence type="ECO:0000256" key="2">
    <source>
        <dbReference type="ARBA" id="ARBA00022801"/>
    </source>
</evidence>
<comment type="caution">
    <text evidence="4">The sequence shown here is derived from an EMBL/GenBank/DDBJ whole genome shotgun (WGS) entry which is preliminary data.</text>
</comment>
<dbReference type="Proteomes" id="UP001204142">
    <property type="component" value="Unassembled WGS sequence"/>
</dbReference>
<dbReference type="PANTHER" id="PTHR48081">
    <property type="entry name" value="AB HYDROLASE SUPERFAMILY PROTEIN C4A8.06C"/>
    <property type="match status" value="1"/>
</dbReference>
<gene>
    <name evidence="4" type="ORF">NQT62_06815</name>
</gene>